<evidence type="ECO:0000256" key="5">
    <source>
        <dbReference type="ARBA" id="ARBA00023295"/>
    </source>
</evidence>
<dbReference type="OrthoDB" id="110914at2759"/>
<proteinExistence type="inferred from homology"/>
<dbReference type="InParanoid" id="A0A2T3AMQ2"/>
<dbReference type="Pfam" id="PF07745">
    <property type="entry name" value="Glyco_hydro_53"/>
    <property type="match status" value="1"/>
</dbReference>
<dbReference type="FunFam" id="3.20.20.80:FF:000077">
    <property type="entry name" value="Arabinogalactan endo-beta-1,4-galactanase"/>
    <property type="match status" value="1"/>
</dbReference>
<comment type="catalytic activity">
    <reaction evidence="1 7">
        <text>The enzyme specifically hydrolyzes (1-&gt;4)-beta-D-galactosidic linkages in type I arabinogalactans.</text>
        <dbReference type="EC" id="3.2.1.89"/>
    </reaction>
</comment>
<evidence type="ECO:0000256" key="1">
    <source>
        <dbReference type="ARBA" id="ARBA00001695"/>
    </source>
</evidence>
<dbReference type="GO" id="GO:0030247">
    <property type="term" value="F:polysaccharide binding"/>
    <property type="evidence" value="ECO:0007669"/>
    <property type="project" value="UniProtKB-ARBA"/>
</dbReference>
<evidence type="ECO:0000256" key="2">
    <source>
        <dbReference type="ARBA" id="ARBA00010687"/>
    </source>
</evidence>
<dbReference type="GO" id="GO:0016998">
    <property type="term" value="P:cell wall macromolecule catabolic process"/>
    <property type="evidence" value="ECO:0007669"/>
    <property type="project" value="UniProtKB-ARBA"/>
</dbReference>
<comment type="similarity">
    <text evidence="2 7">Belongs to the glycosyl hydrolase 53 family.</text>
</comment>
<feature type="chain" id="PRO_5015369851" description="Arabinogalactan endo-beta-1,4-galactanase" evidence="7">
    <location>
        <begin position="19"/>
        <end position="352"/>
    </location>
</feature>
<dbReference type="SUPFAM" id="SSF51445">
    <property type="entry name" value="(Trans)glycosidases"/>
    <property type="match status" value="1"/>
</dbReference>
<dbReference type="GO" id="GO:0031218">
    <property type="term" value="F:arabinogalactan endo-1,4-beta-galactosidase activity"/>
    <property type="evidence" value="ECO:0007669"/>
    <property type="project" value="UniProtKB-EC"/>
</dbReference>
<dbReference type="EMBL" id="KZ678374">
    <property type="protein sequence ID" value="PSS03674.1"/>
    <property type="molecule type" value="Genomic_DNA"/>
</dbReference>
<keyword evidence="5 7" id="KW-0326">Glycosidase</keyword>
<dbReference type="InterPro" id="IPR011683">
    <property type="entry name" value="Glyco_hydro_53"/>
</dbReference>
<evidence type="ECO:0000256" key="7">
    <source>
        <dbReference type="RuleBase" id="RU361192"/>
    </source>
</evidence>
<dbReference type="GO" id="GO:0045490">
    <property type="term" value="P:pectin catabolic process"/>
    <property type="evidence" value="ECO:0007669"/>
    <property type="project" value="TreeGrafter"/>
</dbReference>
<feature type="signal peptide" evidence="7">
    <location>
        <begin position="1"/>
        <end position="18"/>
    </location>
</feature>
<name>A0A2T3AMQ2_9PEZI</name>
<keyword evidence="7" id="KW-0732">Signal</keyword>
<protein>
    <recommendedName>
        <fullName evidence="6 7">Arabinogalactan endo-beta-1,4-galactanase</fullName>
        <ecNumber evidence="3 7">3.2.1.89</ecNumber>
    </recommendedName>
</protein>
<sequence>MLSSSLVQLLSGASVASAALTYVGVDWSSVEVEEDAGYTYKTASGTTEALETILKASGVNTVRQRLWVNPSDGSYDLTYNLALAKRASAAGLGLYLDMHFSDTWADAGDQTIPSGWPTDLSDLAWELYNYTLAVSNSFAAEGITPEIISIGNEISNGLLFPTGEETTDGFGNVATLLHSAAWGIKDSDLATQPKIMIHLPNGWDWSLQEWFYEGVLAAGELLTTDFDMMGVSYYPFYSSSATLASLKTSLSNMYSTWGKEIVVAETDWPTSCPDPEYSFPSDTTSIPISAAGQSTWLKDVAAVVEAVSGGVGLFYWEPAWINNAGLGSSCASNTMFSSSGVALSSLATFASI</sequence>
<dbReference type="PANTHER" id="PTHR34983:SF1">
    <property type="entry name" value="ARABINOGALACTAN ENDO-BETA-1,4-GALACTANASE A"/>
    <property type="match status" value="1"/>
</dbReference>
<evidence type="ECO:0000256" key="6">
    <source>
        <dbReference type="ARBA" id="ARBA00068680"/>
    </source>
</evidence>
<gene>
    <name evidence="8" type="ORF">BD289DRAFT_358864</name>
</gene>
<evidence type="ECO:0000256" key="4">
    <source>
        <dbReference type="ARBA" id="ARBA00022801"/>
    </source>
</evidence>
<evidence type="ECO:0000313" key="9">
    <source>
        <dbReference type="Proteomes" id="UP000241462"/>
    </source>
</evidence>
<reference evidence="8 9" key="1">
    <citation type="journal article" date="2018" name="Mycol. Prog.">
        <title>Coniella lustricola, a new species from submerged detritus.</title>
        <authorList>
            <person name="Raudabaugh D.B."/>
            <person name="Iturriaga T."/>
            <person name="Carver A."/>
            <person name="Mondo S."/>
            <person name="Pangilinan J."/>
            <person name="Lipzen A."/>
            <person name="He G."/>
            <person name="Amirebrahimi M."/>
            <person name="Grigoriev I.V."/>
            <person name="Miller A.N."/>
        </authorList>
    </citation>
    <scope>NUCLEOTIDE SEQUENCE [LARGE SCALE GENOMIC DNA]</scope>
    <source>
        <strain evidence="8 9">B22-T-1</strain>
    </source>
</reference>
<dbReference type="Proteomes" id="UP000241462">
    <property type="component" value="Unassembled WGS sequence"/>
</dbReference>
<evidence type="ECO:0000313" key="8">
    <source>
        <dbReference type="EMBL" id="PSS03674.1"/>
    </source>
</evidence>
<dbReference type="GO" id="GO:0015926">
    <property type="term" value="F:glucosidase activity"/>
    <property type="evidence" value="ECO:0007669"/>
    <property type="project" value="InterPro"/>
</dbReference>
<accession>A0A2T3AMQ2</accession>
<dbReference type="AlphaFoldDB" id="A0A2T3AMQ2"/>
<organism evidence="8 9">
    <name type="scientific">Coniella lustricola</name>
    <dbReference type="NCBI Taxonomy" id="2025994"/>
    <lineage>
        <taxon>Eukaryota</taxon>
        <taxon>Fungi</taxon>
        <taxon>Dikarya</taxon>
        <taxon>Ascomycota</taxon>
        <taxon>Pezizomycotina</taxon>
        <taxon>Sordariomycetes</taxon>
        <taxon>Sordariomycetidae</taxon>
        <taxon>Diaporthales</taxon>
        <taxon>Schizoparmaceae</taxon>
        <taxon>Coniella</taxon>
    </lineage>
</organism>
<evidence type="ECO:0000256" key="3">
    <source>
        <dbReference type="ARBA" id="ARBA00012556"/>
    </source>
</evidence>
<dbReference type="Gene3D" id="3.20.20.80">
    <property type="entry name" value="Glycosidases"/>
    <property type="match status" value="1"/>
</dbReference>
<keyword evidence="9" id="KW-1185">Reference proteome</keyword>
<keyword evidence="4 7" id="KW-0378">Hydrolase</keyword>
<dbReference type="STRING" id="2025994.A0A2T3AMQ2"/>
<dbReference type="PANTHER" id="PTHR34983">
    <property type="entry name" value="ARABINOGALACTAN ENDO-BETA-1,4-GALACTANASE A"/>
    <property type="match status" value="1"/>
</dbReference>
<dbReference type="InterPro" id="IPR017853">
    <property type="entry name" value="GH"/>
</dbReference>
<dbReference type="EC" id="3.2.1.89" evidence="3 7"/>